<keyword evidence="3" id="KW-1185">Reference proteome</keyword>
<evidence type="ECO:0000313" key="2">
    <source>
        <dbReference type="EMBL" id="BAM90097.1"/>
    </source>
</evidence>
<dbReference type="Proteomes" id="UP000011841">
    <property type="component" value="Chromosome"/>
</dbReference>
<reference evidence="2 3" key="1">
    <citation type="journal article" date="2013" name="Appl. Environ. Microbiol.">
        <title>Genome analysis suggests that the soil oligotrophic bacterium Agromonas oligotrophica (Bradyrhizobium oligotrophicum) is a nitrogen-fixing symbiont of Aeschynomene indica.</title>
        <authorList>
            <person name="Okubo T."/>
            <person name="Fukushima S."/>
            <person name="Itakura M."/>
            <person name="Oshima K."/>
            <person name="Longtonglang A."/>
            <person name="Teaumroong N."/>
            <person name="Mitsui H."/>
            <person name="Hattori M."/>
            <person name="Hattori R."/>
            <person name="Hattori T."/>
            <person name="Minamisawa K."/>
        </authorList>
    </citation>
    <scope>NUCLEOTIDE SEQUENCE [LARGE SCALE GENOMIC DNA]</scope>
    <source>
        <strain evidence="2 3">S58</strain>
    </source>
</reference>
<dbReference type="eggNOG" id="ENOG503141W">
    <property type="taxonomic scope" value="Bacteria"/>
</dbReference>
<keyword evidence="1" id="KW-0732">Signal</keyword>
<dbReference type="InterPro" id="IPR046565">
    <property type="entry name" value="DUF6719"/>
</dbReference>
<protein>
    <submittedName>
        <fullName evidence="2">Uncharacterized protein</fullName>
    </submittedName>
</protein>
<dbReference type="AlphaFoldDB" id="M4Z9K3"/>
<dbReference type="HOGENOM" id="CLU_182288_0_0_5"/>
<sequence>MRPVLALRSRIAAQSLGGLGLLLLLAAPAHAQYVGREEDITDLRLGQRVMVDDGTCPAGQVKEVSGSKMSETGIVRTTKCVPRFGPKKK</sequence>
<gene>
    <name evidence="2" type="ORF">S58_41110</name>
</gene>
<organism evidence="2 3">
    <name type="scientific">Bradyrhizobium oligotrophicum S58</name>
    <dbReference type="NCBI Taxonomy" id="1245469"/>
    <lineage>
        <taxon>Bacteria</taxon>
        <taxon>Pseudomonadati</taxon>
        <taxon>Pseudomonadota</taxon>
        <taxon>Alphaproteobacteria</taxon>
        <taxon>Hyphomicrobiales</taxon>
        <taxon>Nitrobacteraceae</taxon>
        <taxon>Bradyrhizobium</taxon>
    </lineage>
</organism>
<dbReference type="RefSeq" id="WP_015667205.1">
    <property type="nucleotide sequence ID" value="NC_020453.1"/>
</dbReference>
<accession>M4Z9K3</accession>
<feature type="signal peptide" evidence="1">
    <location>
        <begin position="1"/>
        <end position="31"/>
    </location>
</feature>
<evidence type="ECO:0000256" key="1">
    <source>
        <dbReference type="SAM" id="SignalP"/>
    </source>
</evidence>
<dbReference type="STRING" id="1245469.S58_41110"/>
<dbReference type="Pfam" id="PF20477">
    <property type="entry name" value="DUF6719"/>
    <property type="match status" value="1"/>
</dbReference>
<name>M4Z9K3_9BRAD</name>
<dbReference type="EMBL" id="AP012603">
    <property type="protein sequence ID" value="BAM90097.1"/>
    <property type="molecule type" value="Genomic_DNA"/>
</dbReference>
<dbReference type="KEGG" id="aol:S58_41110"/>
<proteinExistence type="predicted"/>
<dbReference type="PATRIC" id="fig|1245469.3.peg.4205"/>
<evidence type="ECO:0000313" key="3">
    <source>
        <dbReference type="Proteomes" id="UP000011841"/>
    </source>
</evidence>
<dbReference type="GeneID" id="301817915"/>
<dbReference type="OrthoDB" id="7960998at2"/>
<feature type="chain" id="PRO_5004061695" evidence="1">
    <location>
        <begin position="32"/>
        <end position="89"/>
    </location>
</feature>